<dbReference type="EMBL" id="CAKKLH010000313">
    <property type="protein sequence ID" value="CAH0111345.1"/>
    <property type="molecule type" value="Genomic_DNA"/>
</dbReference>
<organism evidence="2 3">
    <name type="scientific">Daphnia galeata</name>
    <dbReference type="NCBI Taxonomy" id="27404"/>
    <lineage>
        <taxon>Eukaryota</taxon>
        <taxon>Metazoa</taxon>
        <taxon>Ecdysozoa</taxon>
        <taxon>Arthropoda</taxon>
        <taxon>Crustacea</taxon>
        <taxon>Branchiopoda</taxon>
        <taxon>Diplostraca</taxon>
        <taxon>Cladocera</taxon>
        <taxon>Anomopoda</taxon>
        <taxon>Daphniidae</taxon>
        <taxon>Daphnia</taxon>
    </lineage>
</organism>
<protein>
    <recommendedName>
        <fullName evidence="1">ARHGEF1-like PH domain-containing protein</fullName>
    </recommendedName>
</protein>
<dbReference type="Proteomes" id="UP000789390">
    <property type="component" value="Unassembled WGS sequence"/>
</dbReference>
<dbReference type="Pfam" id="PF17838">
    <property type="entry name" value="PH_16"/>
    <property type="match status" value="1"/>
</dbReference>
<comment type="caution">
    <text evidence="2">The sequence shown here is derived from an EMBL/GenBank/DDBJ whole genome shotgun (WGS) entry which is preliminary data.</text>
</comment>
<evidence type="ECO:0000259" key="1">
    <source>
        <dbReference type="Pfam" id="PF17838"/>
    </source>
</evidence>
<dbReference type="AlphaFoldDB" id="A0A8J2S1Y0"/>
<dbReference type="PANTHER" id="PTHR13944">
    <property type="entry name" value="AGAP007712-PA"/>
    <property type="match status" value="1"/>
</dbReference>
<proteinExistence type="predicted"/>
<feature type="domain" description="ARHGEF1-like PH" evidence="1">
    <location>
        <begin position="12"/>
        <end position="80"/>
    </location>
</feature>
<dbReference type="InterPro" id="IPR051632">
    <property type="entry name" value="Rho_GEF"/>
</dbReference>
<dbReference type="Gene3D" id="2.30.29.30">
    <property type="entry name" value="Pleckstrin-homology domain (PH domain)/Phosphotyrosine-binding domain (PTB)"/>
    <property type="match status" value="1"/>
</dbReference>
<dbReference type="InterPro" id="IPR011993">
    <property type="entry name" value="PH-like_dom_sf"/>
</dbReference>
<dbReference type="InterPro" id="IPR041020">
    <property type="entry name" value="PH_16"/>
</dbReference>
<reference evidence="2" key="1">
    <citation type="submission" date="2021-11" db="EMBL/GenBank/DDBJ databases">
        <authorList>
            <person name="Schell T."/>
        </authorList>
    </citation>
    <scope>NUCLEOTIDE SEQUENCE</scope>
    <source>
        <strain evidence="2">M5</strain>
    </source>
</reference>
<dbReference type="OrthoDB" id="28045at2759"/>
<gene>
    <name evidence="2" type="ORF">DGAL_LOCUS14985</name>
</gene>
<sequence length="140" mass="16508">MRFSSIKNRNKNSISSYKTTTYDAGVISLQKLLVLEKAVGQDTRSIYLIRSNPDEPEMYELQCQNPREKRVYIDIIGAAVALRNVFLPEIKRLEELRNLQDRLSKEKAEWAVQEEHISEQRKQLLKLQKQFRIENTDIQQ</sequence>
<dbReference type="SUPFAM" id="SSF50729">
    <property type="entry name" value="PH domain-like"/>
    <property type="match status" value="1"/>
</dbReference>
<name>A0A8J2S1Y0_9CRUS</name>
<keyword evidence="3" id="KW-1185">Reference proteome</keyword>
<evidence type="ECO:0000313" key="2">
    <source>
        <dbReference type="EMBL" id="CAH0111345.1"/>
    </source>
</evidence>
<dbReference type="GO" id="GO:0035023">
    <property type="term" value="P:regulation of Rho protein signal transduction"/>
    <property type="evidence" value="ECO:0007669"/>
    <property type="project" value="TreeGrafter"/>
</dbReference>
<accession>A0A8J2S1Y0</accession>
<dbReference type="PANTHER" id="PTHR13944:SF21">
    <property type="entry name" value="CYSTS, ISOFORM C"/>
    <property type="match status" value="1"/>
</dbReference>
<evidence type="ECO:0000313" key="3">
    <source>
        <dbReference type="Proteomes" id="UP000789390"/>
    </source>
</evidence>